<organism evidence="1 2">
    <name type="scientific">Aliiglaciecola litoralis</name>
    <dbReference type="NCBI Taxonomy" id="582857"/>
    <lineage>
        <taxon>Bacteria</taxon>
        <taxon>Pseudomonadati</taxon>
        <taxon>Pseudomonadota</taxon>
        <taxon>Gammaproteobacteria</taxon>
        <taxon>Alteromonadales</taxon>
        <taxon>Alteromonadaceae</taxon>
        <taxon>Aliiglaciecola</taxon>
    </lineage>
</organism>
<dbReference type="Gene3D" id="2.115.10.20">
    <property type="entry name" value="Glycosyl hydrolase domain, family 43"/>
    <property type="match status" value="2"/>
</dbReference>
<evidence type="ECO:0000313" key="2">
    <source>
        <dbReference type="Proteomes" id="UP001500359"/>
    </source>
</evidence>
<protein>
    <recommendedName>
        <fullName evidence="3">Glycosyl hydrolase family 32 N-terminal domain-containing protein</fullName>
    </recommendedName>
</protein>
<proteinExistence type="predicted"/>
<dbReference type="EMBL" id="BAAAFD010000005">
    <property type="protein sequence ID" value="GAA0856825.1"/>
    <property type="molecule type" value="Genomic_DNA"/>
</dbReference>
<evidence type="ECO:0008006" key="3">
    <source>
        <dbReference type="Google" id="ProtNLM"/>
    </source>
</evidence>
<accession>A0ABP3WYM5</accession>
<dbReference type="Proteomes" id="UP001500359">
    <property type="component" value="Unassembled WGS sequence"/>
</dbReference>
<keyword evidence="2" id="KW-1185">Reference proteome</keyword>
<dbReference type="PANTHER" id="PTHR35279">
    <property type="match status" value="1"/>
</dbReference>
<dbReference type="InterPro" id="IPR023296">
    <property type="entry name" value="Glyco_hydro_beta-prop_sf"/>
</dbReference>
<dbReference type="PANTHER" id="PTHR35279:SF1">
    <property type="entry name" value="ARABINANASE_LEVANSUCRASE_INVERTASE"/>
    <property type="match status" value="1"/>
</dbReference>
<dbReference type="RefSeq" id="WP_343859469.1">
    <property type="nucleotide sequence ID" value="NZ_BAAAFD010000005.1"/>
</dbReference>
<name>A0ABP3WYM5_9ALTE</name>
<reference evidence="2" key="1">
    <citation type="journal article" date="2019" name="Int. J. Syst. Evol. Microbiol.">
        <title>The Global Catalogue of Microorganisms (GCM) 10K type strain sequencing project: providing services to taxonomists for standard genome sequencing and annotation.</title>
        <authorList>
            <consortium name="The Broad Institute Genomics Platform"/>
            <consortium name="The Broad Institute Genome Sequencing Center for Infectious Disease"/>
            <person name="Wu L."/>
            <person name="Ma J."/>
        </authorList>
    </citation>
    <scope>NUCLEOTIDE SEQUENCE [LARGE SCALE GENOMIC DNA]</scope>
    <source>
        <strain evidence="2">JCM 15896</strain>
    </source>
</reference>
<comment type="caution">
    <text evidence="1">The sequence shown here is derived from an EMBL/GenBank/DDBJ whole genome shotgun (WGS) entry which is preliminary data.</text>
</comment>
<sequence length="313" mass="36277">MAWIKQGRIFVPDGKNKHALSHAQVPVPIHFPNENRIRIVFSSRDEQSRSRPFYVDVDDRNPKNILNICDKPLLELGELGTFDDCGVMPSWVVEHDNKHYMYYIGWNVRNTIPYHNAVGLAISDDNCQTFKKYSNGPLWDRDSIEPHYSGTSCVLIENNVWKNWYLSCTEWREVNGKVEPRYHIKYAESENGIVWQRKGVVAIDYLNDSEAGIVKASVLKENGTYKMWFSYRKIDGYRDNIDASYRIGFAESNDGINWQRCEPQNPNCLDISCEGWDSLMVEYPHVIRVSEKLMMFYNGNGFGKTGFGFAIEE</sequence>
<dbReference type="SUPFAM" id="SSF75005">
    <property type="entry name" value="Arabinanase/levansucrase/invertase"/>
    <property type="match status" value="1"/>
</dbReference>
<evidence type="ECO:0000313" key="1">
    <source>
        <dbReference type="EMBL" id="GAA0856825.1"/>
    </source>
</evidence>
<gene>
    <name evidence="1" type="ORF">GCM10009114_20190</name>
</gene>